<feature type="repeat" description="ANK" evidence="3">
    <location>
        <begin position="166"/>
        <end position="198"/>
    </location>
</feature>
<dbReference type="SUPFAM" id="SSF48403">
    <property type="entry name" value="Ankyrin repeat"/>
    <property type="match status" value="1"/>
</dbReference>
<dbReference type="InterPro" id="IPR036770">
    <property type="entry name" value="Ankyrin_rpt-contain_sf"/>
</dbReference>
<proteinExistence type="predicted"/>
<feature type="repeat" description="ANK" evidence="3">
    <location>
        <begin position="133"/>
        <end position="165"/>
    </location>
</feature>
<feature type="region of interest" description="Disordered" evidence="4">
    <location>
        <begin position="220"/>
        <end position="427"/>
    </location>
</feature>
<gene>
    <name evidence="5" type="ORF">BRENAR_LOCUS1639</name>
</gene>
<feature type="compositionally biased region" description="Low complexity" evidence="4">
    <location>
        <begin position="225"/>
        <end position="238"/>
    </location>
</feature>
<keyword evidence="6" id="KW-1185">Reference proteome</keyword>
<dbReference type="Pfam" id="PF13637">
    <property type="entry name" value="Ank_4"/>
    <property type="match status" value="1"/>
</dbReference>
<sequence>MSDPSERLRTAIKTGNYFIVSRLLKRFPDLLDNIDSSNGWTNLHYAAYHDRYEISEVILSMLVNRDGADAASLQPLVSSTPSSDYTQITSEDEIKLNFDKDTVIHAACLGNASRTLRLLLEYFSVCVDQRGAHGYTPSHVCCTKDHPDCLAVLLDNGAYPDLIDDEGNTPLHLALQYGYMRCAELLVTHKADDTMMNNEGWTPLDIVYDFDTKTKYKELRDRQASLSSSSSPTASTTTNLKMTPNVQITHPPRKYSGSSGFSSDPEDSSFQNSASGKSSSVLESQSTLMKQSSSDASSRSQTGDATSPSARNRTRRMARRAPPPPPPAAAAAASAVFPPTPLPMQQQQAALDLSGHSPSSKHSSMVNRTFRSGSQTSEISPTKNRSSSLTQQQQQLRRSSTSTSVSSSSGPYHTTSRRMYEATTPELDDAASKLSDFRSKNKDRLKLDVKLGNFILNKSQESLDSPTKQDYADSNLAAEGLKKSRILSIPIASLRNRRVT</sequence>
<keyword evidence="2 3" id="KW-0040">ANK repeat</keyword>
<dbReference type="PANTHER" id="PTHR24198">
    <property type="entry name" value="ANKYRIN REPEAT AND PROTEIN KINASE DOMAIN-CONTAINING PROTEIN"/>
    <property type="match status" value="1"/>
</dbReference>
<dbReference type="InterPro" id="IPR002110">
    <property type="entry name" value="Ankyrin_rpt"/>
</dbReference>
<dbReference type="PANTHER" id="PTHR24198:SF165">
    <property type="entry name" value="ANKYRIN REPEAT-CONTAINING PROTEIN-RELATED"/>
    <property type="match status" value="1"/>
</dbReference>
<evidence type="ECO:0000256" key="1">
    <source>
        <dbReference type="ARBA" id="ARBA00022737"/>
    </source>
</evidence>
<evidence type="ECO:0000256" key="3">
    <source>
        <dbReference type="PROSITE-ProRule" id="PRU00023"/>
    </source>
</evidence>
<accession>A0A448YIY5</accession>
<evidence type="ECO:0000313" key="5">
    <source>
        <dbReference type="EMBL" id="VEU20904.1"/>
    </source>
</evidence>
<name>A0A448YIY5_BRENA</name>
<dbReference type="AlphaFoldDB" id="A0A448YIY5"/>
<dbReference type="PROSITE" id="PS50088">
    <property type="entry name" value="ANK_REPEAT"/>
    <property type="match status" value="2"/>
</dbReference>
<feature type="compositionally biased region" description="Polar residues" evidence="4">
    <location>
        <begin position="239"/>
        <end position="248"/>
    </location>
</feature>
<evidence type="ECO:0000313" key="6">
    <source>
        <dbReference type="Proteomes" id="UP000290900"/>
    </source>
</evidence>
<dbReference type="InParanoid" id="A0A448YIY5"/>
<feature type="compositionally biased region" description="Low complexity" evidence="4">
    <location>
        <begin position="385"/>
        <end position="409"/>
    </location>
</feature>
<keyword evidence="1" id="KW-0677">Repeat</keyword>
<dbReference type="EMBL" id="CAACVR010000008">
    <property type="protein sequence ID" value="VEU20904.1"/>
    <property type="molecule type" value="Genomic_DNA"/>
</dbReference>
<dbReference type="Proteomes" id="UP000290900">
    <property type="component" value="Unassembled WGS sequence"/>
</dbReference>
<protein>
    <submittedName>
        <fullName evidence="5">DEKNAAC101895</fullName>
    </submittedName>
</protein>
<dbReference type="PROSITE" id="PS50297">
    <property type="entry name" value="ANK_REP_REGION"/>
    <property type="match status" value="1"/>
</dbReference>
<feature type="compositionally biased region" description="Low complexity" evidence="4">
    <location>
        <begin position="354"/>
        <end position="364"/>
    </location>
</feature>
<dbReference type="Gene3D" id="1.25.40.20">
    <property type="entry name" value="Ankyrin repeat-containing domain"/>
    <property type="match status" value="3"/>
</dbReference>
<feature type="compositionally biased region" description="Polar residues" evidence="4">
    <location>
        <begin position="365"/>
        <end position="384"/>
    </location>
</feature>
<feature type="compositionally biased region" description="Polar residues" evidence="4">
    <location>
        <begin position="271"/>
        <end position="291"/>
    </location>
</feature>
<dbReference type="OrthoDB" id="823504at2759"/>
<organism evidence="5 6">
    <name type="scientific">Brettanomyces naardenensis</name>
    <name type="common">Yeast</name>
    <dbReference type="NCBI Taxonomy" id="13370"/>
    <lineage>
        <taxon>Eukaryota</taxon>
        <taxon>Fungi</taxon>
        <taxon>Dikarya</taxon>
        <taxon>Ascomycota</taxon>
        <taxon>Saccharomycotina</taxon>
        <taxon>Pichiomycetes</taxon>
        <taxon>Pichiales</taxon>
        <taxon>Pichiaceae</taxon>
        <taxon>Brettanomyces</taxon>
    </lineage>
</organism>
<dbReference type="SMART" id="SM00248">
    <property type="entry name" value="ANK"/>
    <property type="match status" value="5"/>
</dbReference>
<evidence type="ECO:0000256" key="4">
    <source>
        <dbReference type="SAM" id="MobiDB-lite"/>
    </source>
</evidence>
<evidence type="ECO:0000256" key="2">
    <source>
        <dbReference type="ARBA" id="ARBA00023043"/>
    </source>
</evidence>
<reference evidence="5 6" key="1">
    <citation type="submission" date="2018-12" db="EMBL/GenBank/DDBJ databases">
        <authorList>
            <person name="Tiukova I."/>
            <person name="Dainat J."/>
        </authorList>
    </citation>
    <scope>NUCLEOTIDE SEQUENCE [LARGE SCALE GENOMIC DNA]</scope>
</reference>
<dbReference type="STRING" id="13370.A0A448YIY5"/>